<gene>
    <name evidence="2" type="ORF">SERLA73DRAFT_160110</name>
</gene>
<sequence>MPILPYVLKCWKSGLVRSDSNIPGKVANNPSMQDSKTDSPTEDTGPIPLSFPAILRNPALSDRYAHLRHSTARIPPPISTAKKDRRDEHEGKRWIRRKDNARFAGNPHIVLATKKDHLLSVPQARTTFPEPLPPYLPRNITVPASTPPAREPNSANAGRFSLSLKGMRKELRRWGTRAESLVCDIEAEIMQWLEGGTFFSPDSENANALHLPGNPVQGRDYIREVLRTPLQLVWSIADDAFARYVVHCCARYHNVVSF</sequence>
<dbReference type="AlphaFoldDB" id="F8PUZ6"/>
<protein>
    <submittedName>
        <fullName evidence="2">Uncharacterized protein</fullName>
    </submittedName>
</protein>
<proteinExistence type="predicted"/>
<reference evidence="3" key="1">
    <citation type="journal article" date="2011" name="Science">
        <title>The plant cell wall-decomposing machinery underlies the functional diversity of forest fungi.</title>
        <authorList>
            <person name="Eastwood D.C."/>
            <person name="Floudas D."/>
            <person name="Binder M."/>
            <person name="Majcherczyk A."/>
            <person name="Schneider P."/>
            <person name="Aerts A."/>
            <person name="Asiegbu F.O."/>
            <person name="Baker S.E."/>
            <person name="Barry K."/>
            <person name="Bendiksby M."/>
            <person name="Blumentritt M."/>
            <person name="Coutinho P.M."/>
            <person name="Cullen D."/>
            <person name="de Vries R.P."/>
            <person name="Gathman A."/>
            <person name="Goodell B."/>
            <person name="Henrissat B."/>
            <person name="Ihrmark K."/>
            <person name="Kauserud H."/>
            <person name="Kohler A."/>
            <person name="LaButti K."/>
            <person name="Lapidus A."/>
            <person name="Lavin J.L."/>
            <person name="Lee Y.-H."/>
            <person name="Lindquist E."/>
            <person name="Lilly W."/>
            <person name="Lucas S."/>
            <person name="Morin E."/>
            <person name="Murat C."/>
            <person name="Oguiza J.A."/>
            <person name="Park J."/>
            <person name="Pisabarro A.G."/>
            <person name="Riley R."/>
            <person name="Rosling A."/>
            <person name="Salamov A."/>
            <person name="Schmidt O."/>
            <person name="Schmutz J."/>
            <person name="Skrede I."/>
            <person name="Stenlid J."/>
            <person name="Wiebenga A."/>
            <person name="Xie X."/>
            <person name="Kuees U."/>
            <person name="Hibbett D.S."/>
            <person name="Hoffmeister D."/>
            <person name="Hoegberg N."/>
            <person name="Martin F."/>
            <person name="Grigoriev I.V."/>
            <person name="Watkinson S.C."/>
        </authorList>
    </citation>
    <scope>NUCLEOTIDE SEQUENCE [LARGE SCALE GENOMIC DNA]</scope>
    <source>
        <strain evidence="3">strain S7.3</strain>
    </source>
</reference>
<feature type="region of interest" description="Disordered" evidence="1">
    <location>
        <begin position="19"/>
        <end position="46"/>
    </location>
</feature>
<dbReference type="InParanoid" id="F8PUZ6"/>
<dbReference type="OrthoDB" id="10256743at2759"/>
<dbReference type="STRING" id="936435.F8PUZ6"/>
<dbReference type="HOGENOM" id="CLU_080326_0_0_1"/>
<dbReference type="OMA" id="WIRRKDN"/>
<keyword evidence="3" id="KW-1185">Reference proteome</keyword>
<evidence type="ECO:0000313" key="2">
    <source>
        <dbReference type="EMBL" id="EGO00076.1"/>
    </source>
</evidence>
<name>F8PUZ6_SERL3</name>
<accession>F8PUZ6</accession>
<dbReference type="EMBL" id="GL945479">
    <property type="protein sequence ID" value="EGO00076.1"/>
    <property type="molecule type" value="Genomic_DNA"/>
</dbReference>
<organism evidence="3">
    <name type="scientific">Serpula lacrymans var. lacrymans (strain S7.3)</name>
    <name type="common">Dry rot fungus</name>
    <dbReference type="NCBI Taxonomy" id="936435"/>
    <lineage>
        <taxon>Eukaryota</taxon>
        <taxon>Fungi</taxon>
        <taxon>Dikarya</taxon>
        <taxon>Basidiomycota</taxon>
        <taxon>Agaricomycotina</taxon>
        <taxon>Agaricomycetes</taxon>
        <taxon>Agaricomycetidae</taxon>
        <taxon>Boletales</taxon>
        <taxon>Coniophorineae</taxon>
        <taxon>Serpulaceae</taxon>
        <taxon>Serpula</taxon>
    </lineage>
</organism>
<evidence type="ECO:0000256" key="1">
    <source>
        <dbReference type="SAM" id="MobiDB-lite"/>
    </source>
</evidence>
<evidence type="ECO:0000313" key="3">
    <source>
        <dbReference type="Proteomes" id="UP000008063"/>
    </source>
</evidence>
<dbReference type="Proteomes" id="UP000008063">
    <property type="component" value="Unassembled WGS sequence"/>
</dbReference>
<feature type="non-terminal residue" evidence="2">
    <location>
        <position position="258"/>
    </location>
</feature>